<dbReference type="InterPro" id="IPR048266">
    <property type="entry name" value="Rax2-like_second"/>
</dbReference>
<dbReference type="AlphaFoldDB" id="A0A292PTT1"/>
<keyword evidence="7" id="KW-1185">Reference proteome</keyword>
<dbReference type="Pfam" id="PF20843">
    <property type="entry name" value="Rax2_3"/>
    <property type="match status" value="1"/>
</dbReference>
<reference evidence="6" key="1">
    <citation type="submission" date="2015-10" db="EMBL/GenBank/DDBJ databases">
        <authorList>
            <person name="Regsiter A."/>
            <person name="william w."/>
        </authorList>
    </citation>
    <scope>NUCLEOTIDE SEQUENCE</scope>
    <source>
        <strain evidence="6">Montdore</strain>
    </source>
</reference>
<feature type="chain" id="PRO_5012606729" evidence="2">
    <location>
        <begin position="31"/>
        <end position="1269"/>
    </location>
</feature>
<gene>
    <name evidence="6" type="ORF">GSTUAT00004879001</name>
</gene>
<proteinExistence type="predicted"/>
<evidence type="ECO:0000259" key="5">
    <source>
        <dbReference type="Pfam" id="PF20843"/>
    </source>
</evidence>
<keyword evidence="1" id="KW-0472">Membrane</keyword>
<evidence type="ECO:0000259" key="3">
    <source>
        <dbReference type="Pfam" id="PF12768"/>
    </source>
</evidence>
<evidence type="ECO:0000313" key="6">
    <source>
        <dbReference type="EMBL" id="CUS11012.1"/>
    </source>
</evidence>
<dbReference type="Proteomes" id="UP001412239">
    <property type="component" value="Unassembled WGS sequence"/>
</dbReference>
<dbReference type="Pfam" id="PF20842">
    <property type="entry name" value="Rax2_2"/>
    <property type="match status" value="1"/>
</dbReference>
<dbReference type="GO" id="GO:1902929">
    <property type="term" value="C:plasma membrane of growing cell tip"/>
    <property type="evidence" value="ECO:0007669"/>
    <property type="project" value="TreeGrafter"/>
</dbReference>
<feature type="transmembrane region" description="Helical" evidence="1">
    <location>
        <begin position="1174"/>
        <end position="1200"/>
    </location>
</feature>
<protein>
    <submittedName>
        <fullName evidence="6">Uncharacterized protein</fullName>
    </submittedName>
</protein>
<accession>A0A292PTT1</accession>
<sequence length="1269" mass="134331">MRPPSLLAPTSSLSRRLWGVLSLSAAFVSALNVTSVPQPSFNLDGLGHVGLVGDFNAISIYEYLGQTGSSAFSNGSESLLSQLPNGLFTSLASADAAIQALCVHQLKDGTVKGIFVGGSFTSLGNVPVNGVALFDPRDGKVTALDGLVGKVQALLCDKETNTVYVGGDFMGSNSSNAIAWVDGAGWTDLPFDGFDQPVKTITKSPNNTIVFGGAFNNLVNASSPRVRHAQAINLVSAGITDEQTTDLTDFDDPAAIVCPTGKEKQWLLRDGQRGSWSAKFKFSFKPTKLRIRNANFEGRGTRLFRVTALPINGIMNLTYTDPTTNTSMHCDAWCPLSATAEFEDFFFVNDVAMSTIRVDILDFYGSGGGLAGIELFQDDIYSFASSDLNEPSCVAAPAKSNSVVTGRWIETMGLDADSEYLSIYLNMSQLGTASVVFEPHIQQSGEYVVLMYTPGCRQDSSCTARGQVNVTGTYTKTGAPQPAPPYYQTNDYAKYDTVYRGFVDAADDTFRPRVTLTPTASQSFPVVNIVAQKVQFVMFSNSTRIGTSEDDSDSSSLELNGLYEFDPKQTDVPKASDVAKSVISTAGSRLRTGAKVRAVVAKDDTLYVAGEFSAKDDSFQHIFTIGPGGVASVTRGGLDAPVNALLLGGDLLYVGGQFQNTNSSPTTGLGFVASYNTKTKEWGGLGTGVNGRVRELVHISLNLTRGARDGIALSGDFTTIKADGANAGAVDVEGFAVWIPSEKQWLERMTNESVSLGGILSASTNVPNSSILYSGSMSSQTDAAPGAVSLRSKDDLDVQALPIQLVNNQEGTANRKRAVVPSDFTGVVTGAFYLGNGKNYTILGGHFSAQGNGGTVNNVVLIDNKSSNNSVIGIGNSLDASSLVLSMLLVDQLLFIGGSITGKVGDNDINGIATWDMSTMSFASKDQPVGLQGANGVEVHAITRRPSNVREIYVAGKFDQAGSLPCPALCIFDNTAQQWETPGLDVSGQINVLYWVDVNTLLVGGDMSINNTATYLAIYDAKASGWRAFEGDITNIPGPVTSIAVNADTIDSIFISGTSANGGAAYVMKLKSDGKFQALAGLGNSTVIRSIQVLELQNGNDSNDFLDDDQVLLVMGSLNLPNFGNASAATFDGTNWKPLFLTTTADNQPGTIVSLFSQRQQKFSPGGKKLAKGFVILISLAIALGLVFLLVCLGVLASYIRRRNEGYVPMPTTPSPGGQSPDIQERLPPSHLFSSIGQNLGRNGPPVMLLVLLLFGWIPLAIPVGGAGH</sequence>
<evidence type="ECO:0000259" key="4">
    <source>
        <dbReference type="Pfam" id="PF20842"/>
    </source>
</evidence>
<organism evidence="6 7">
    <name type="scientific">Tuber aestivum</name>
    <name type="common">summer truffle</name>
    <dbReference type="NCBI Taxonomy" id="59557"/>
    <lineage>
        <taxon>Eukaryota</taxon>
        <taxon>Fungi</taxon>
        <taxon>Dikarya</taxon>
        <taxon>Ascomycota</taxon>
        <taxon>Pezizomycotina</taxon>
        <taxon>Pezizomycetes</taxon>
        <taxon>Pezizales</taxon>
        <taxon>Tuberaceae</taxon>
        <taxon>Tuber</taxon>
    </lineage>
</organism>
<evidence type="ECO:0000256" key="2">
    <source>
        <dbReference type="SAM" id="SignalP"/>
    </source>
</evidence>
<feature type="domain" description="Rax2-like second" evidence="4">
    <location>
        <begin position="228"/>
        <end position="370"/>
    </location>
</feature>
<name>A0A292PTT1_9PEZI</name>
<evidence type="ECO:0000256" key="1">
    <source>
        <dbReference type="SAM" id="Phobius"/>
    </source>
</evidence>
<dbReference type="InterPro" id="IPR048265">
    <property type="entry name" value="Rax2-like_third"/>
</dbReference>
<feature type="domain" description="Rax2-like third" evidence="5">
    <location>
        <begin position="381"/>
        <end position="538"/>
    </location>
</feature>
<dbReference type="PANTHER" id="PTHR31778">
    <property type="entry name" value="BUD SITE SELECTION PROTEIN RAX2"/>
    <property type="match status" value="1"/>
</dbReference>
<keyword evidence="1" id="KW-1133">Transmembrane helix</keyword>
<keyword evidence="1" id="KW-0812">Transmembrane</keyword>
<dbReference type="PANTHER" id="PTHR31778:SF2">
    <property type="entry name" value="BUD SITE SELECTION PROTEIN RAX2"/>
    <property type="match status" value="1"/>
</dbReference>
<feature type="transmembrane region" description="Helical" evidence="1">
    <location>
        <begin position="1247"/>
        <end position="1266"/>
    </location>
</feature>
<keyword evidence="2" id="KW-0732">Signal</keyword>
<feature type="domain" description="Rax2-like C-terminal" evidence="3">
    <location>
        <begin position="913"/>
        <end position="1164"/>
    </location>
</feature>
<feature type="signal peptide" evidence="2">
    <location>
        <begin position="1"/>
        <end position="30"/>
    </location>
</feature>
<dbReference type="Pfam" id="PF12768">
    <property type="entry name" value="Rax2"/>
    <property type="match status" value="1"/>
</dbReference>
<dbReference type="EMBL" id="LN891033">
    <property type="protein sequence ID" value="CUS11012.1"/>
    <property type="molecule type" value="Genomic_DNA"/>
</dbReference>
<evidence type="ECO:0000313" key="7">
    <source>
        <dbReference type="Proteomes" id="UP001412239"/>
    </source>
</evidence>
<dbReference type="InterPro" id="IPR024982">
    <property type="entry name" value="Rax2-like_C"/>
</dbReference>